<dbReference type="InterPro" id="IPR024344">
    <property type="entry name" value="MDMPI_metal-binding"/>
</dbReference>
<evidence type="ECO:0000313" key="3">
    <source>
        <dbReference type="EMBL" id="MBL7628930.1"/>
    </source>
</evidence>
<accession>A0A937RH85</accession>
<keyword evidence="3" id="KW-0413">Isomerase</keyword>
<feature type="compositionally biased region" description="Gly residues" evidence="1">
    <location>
        <begin position="223"/>
        <end position="236"/>
    </location>
</feature>
<dbReference type="InterPro" id="IPR017517">
    <property type="entry name" value="Maleyloyr_isom"/>
</dbReference>
<feature type="region of interest" description="Disordered" evidence="1">
    <location>
        <begin position="217"/>
        <end position="236"/>
    </location>
</feature>
<dbReference type="GO" id="GO:0016853">
    <property type="term" value="F:isomerase activity"/>
    <property type="evidence" value="ECO:0007669"/>
    <property type="project" value="UniProtKB-KW"/>
</dbReference>
<comment type="caution">
    <text evidence="3">The sequence shown here is derived from an EMBL/GenBank/DDBJ whole genome shotgun (WGS) entry which is preliminary data.</text>
</comment>
<dbReference type="Pfam" id="PF11716">
    <property type="entry name" value="MDMPI_N"/>
    <property type="match status" value="1"/>
</dbReference>
<dbReference type="Proteomes" id="UP000604475">
    <property type="component" value="Unassembled WGS sequence"/>
</dbReference>
<dbReference type="NCBIfam" id="TIGR03083">
    <property type="entry name" value="maleylpyruvate isomerase family mycothiol-dependent enzyme"/>
    <property type="match status" value="1"/>
</dbReference>
<sequence length="236" mass="25220">MDSETSWKVIAEQRRALGDLLDGLPPGDWDAPSLCARWRVRDVAAHVALAPQPPSPVAMAVAGLRARGRFHRLNHDLAVRHADTMTGEQLVAELRRFADSRRLPAVTNYRNILFDVLVHGQDVAIPLGRPLPMPPAAATAALERVWTMGWPFWARRRLRGVRLRATDGEWSAGEGSDVQGPLAALLLLATGRPAALPHLTGDGVPLLRGLGHLAPTAAAPRDGLGGATGGSGTPRT</sequence>
<reference evidence="3" key="1">
    <citation type="submission" date="2020-12" db="EMBL/GenBank/DDBJ databases">
        <title>Genomic characterization of non-nitrogen-fixing Frankia strains.</title>
        <authorList>
            <person name="Carlos-Shanley C."/>
            <person name="Guerra T."/>
            <person name="Hahn D."/>
        </authorList>
    </citation>
    <scope>NUCLEOTIDE SEQUENCE</scope>
    <source>
        <strain evidence="3">CN6</strain>
    </source>
</reference>
<gene>
    <name evidence="3" type="ORF">I7412_17555</name>
</gene>
<dbReference type="InterPro" id="IPR034660">
    <property type="entry name" value="DinB/YfiT-like"/>
</dbReference>
<dbReference type="AlphaFoldDB" id="A0A937RH85"/>
<evidence type="ECO:0000256" key="1">
    <source>
        <dbReference type="SAM" id="MobiDB-lite"/>
    </source>
</evidence>
<keyword evidence="4" id="KW-1185">Reference proteome</keyword>
<proteinExistence type="predicted"/>
<name>A0A937RH85_9ACTN</name>
<dbReference type="GO" id="GO:0046872">
    <property type="term" value="F:metal ion binding"/>
    <property type="evidence" value="ECO:0007669"/>
    <property type="project" value="InterPro"/>
</dbReference>
<organism evidence="3 4">
    <name type="scientific">Frankia nepalensis</name>
    <dbReference type="NCBI Taxonomy" id="1836974"/>
    <lineage>
        <taxon>Bacteria</taxon>
        <taxon>Bacillati</taxon>
        <taxon>Actinomycetota</taxon>
        <taxon>Actinomycetes</taxon>
        <taxon>Frankiales</taxon>
        <taxon>Frankiaceae</taxon>
        <taxon>Frankia</taxon>
    </lineage>
</organism>
<dbReference type="EMBL" id="JAEACQ010000197">
    <property type="protein sequence ID" value="MBL7628930.1"/>
    <property type="molecule type" value="Genomic_DNA"/>
</dbReference>
<evidence type="ECO:0000259" key="2">
    <source>
        <dbReference type="Pfam" id="PF11716"/>
    </source>
</evidence>
<evidence type="ECO:0000313" key="4">
    <source>
        <dbReference type="Proteomes" id="UP000604475"/>
    </source>
</evidence>
<protein>
    <submittedName>
        <fullName evidence="3">Maleylpyruvate isomerase family mycothiol-dependent enzyme</fullName>
    </submittedName>
</protein>
<dbReference type="Gene3D" id="1.20.120.450">
    <property type="entry name" value="dinb family like domain"/>
    <property type="match status" value="1"/>
</dbReference>
<dbReference type="SUPFAM" id="SSF109854">
    <property type="entry name" value="DinB/YfiT-like putative metalloenzymes"/>
    <property type="match status" value="1"/>
</dbReference>
<feature type="domain" description="Mycothiol-dependent maleylpyruvate isomerase metal-binding" evidence="2">
    <location>
        <begin position="11"/>
        <end position="101"/>
    </location>
</feature>